<accession>A0AAD2CNL8</accession>
<reference evidence="2" key="1">
    <citation type="submission" date="2023-08" db="EMBL/GenBank/DDBJ databases">
        <authorList>
            <person name="Audoor S."/>
            <person name="Bilcke G."/>
        </authorList>
    </citation>
    <scope>NUCLEOTIDE SEQUENCE</scope>
</reference>
<evidence type="ECO:0000256" key="1">
    <source>
        <dbReference type="SAM" id="MobiDB-lite"/>
    </source>
</evidence>
<keyword evidence="3" id="KW-1185">Reference proteome</keyword>
<dbReference type="GO" id="GO:0020037">
    <property type="term" value="F:heme binding"/>
    <property type="evidence" value="ECO:0007669"/>
    <property type="project" value="InterPro"/>
</dbReference>
<proteinExistence type="predicted"/>
<dbReference type="InterPro" id="IPR012292">
    <property type="entry name" value="Globin/Proto"/>
</dbReference>
<feature type="region of interest" description="Disordered" evidence="1">
    <location>
        <begin position="165"/>
        <end position="185"/>
    </location>
</feature>
<organism evidence="2 3">
    <name type="scientific">Cylindrotheca closterium</name>
    <dbReference type="NCBI Taxonomy" id="2856"/>
    <lineage>
        <taxon>Eukaryota</taxon>
        <taxon>Sar</taxon>
        <taxon>Stramenopiles</taxon>
        <taxon>Ochrophyta</taxon>
        <taxon>Bacillariophyta</taxon>
        <taxon>Bacillariophyceae</taxon>
        <taxon>Bacillariophycidae</taxon>
        <taxon>Bacillariales</taxon>
        <taxon>Bacillariaceae</taxon>
        <taxon>Cylindrotheca</taxon>
    </lineage>
</organism>
<dbReference type="GO" id="GO:0019825">
    <property type="term" value="F:oxygen binding"/>
    <property type="evidence" value="ECO:0007669"/>
    <property type="project" value="InterPro"/>
</dbReference>
<comment type="caution">
    <text evidence="2">The sequence shown here is derived from an EMBL/GenBank/DDBJ whole genome shotgun (WGS) entry which is preliminary data.</text>
</comment>
<evidence type="ECO:0000313" key="2">
    <source>
        <dbReference type="EMBL" id="CAJ1939271.1"/>
    </source>
</evidence>
<gene>
    <name evidence="2" type="ORF">CYCCA115_LOCUS6513</name>
</gene>
<dbReference type="AlphaFoldDB" id="A0AAD2CNL8"/>
<dbReference type="InterPro" id="IPR009050">
    <property type="entry name" value="Globin-like_sf"/>
</dbReference>
<dbReference type="SUPFAM" id="SSF46458">
    <property type="entry name" value="Globin-like"/>
    <property type="match status" value="1"/>
</dbReference>
<sequence>MDHADMDRQNMSYYKDALVEKVGGQRHYDFAVINYCERIRKDHRVKFFFAHLDLRGLIRLQKDFLDGALLNLPMAETEIVMGYLVMKYQILWQMGMDEAYFNILKAHLVEALRDCWFDEKLVKLFDKHYESLRPLFQNKGNLISPKKTEKQVAVDRIQLTATTTSRTKNTLRRQAGGATGIQRRS</sequence>
<dbReference type="Gene3D" id="1.10.490.10">
    <property type="entry name" value="Globins"/>
    <property type="match status" value="1"/>
</dbReference>
<dbReference type="EMBL" id="CAKOGP040000779">
    <property type="protein sequence ID" value="CAJ1939271.1"/>
    <property type="molecule type" value="Genomic_DNA"/>
</dbReference>
<name>A0AAD2CNL8_9STRA</name>
<protein>
    <submittedName>
        <fullName evidence="2">Uncharacterized protein</fullName>
    </submittedName>
</protein>
<evidence type="ECO:0000313" key="3">
    <source>
        <dbReference type="Proteomes" id="UP001295423"/>
    </source>
</evidence>
<dbReference type="Proteomes" id="UP001295423">
    <property type="component" value="Unassembled WGS sequence"/>
</dbReference>